<sequence length="874" mass="98820">MDSKRYLELAAELETIQTPKDRINKMVEMAIEVRNYDIERALEISGEIEQLSNEIHYKIGLGRALNIRGWCFWQQGNYDEGLRTLQQAEKMALEAKDRSLLARIYNNFGHIYRDIGDLGNALNNFENALALNEQQNDLASQAVNLSSIAYIHYDLYDYDNALEFALKALPILKREESIHRLNLLYHVLGNIYFKQNELKEALGYFEENLQHSDKGTGMHALSLSGIGKVNYKLGNNEQAQYYLQRGLQEADEMGQLEVQISCRYYLALLQMRYGKYPEAQKILTHTLDLAVQYRRRHDVMSLHETLSELYDLMGDIPKAFRHLKTFEKLKEEIFQQTTLNKLSNLKIRQQVELANKEKEVAEKTAELKQQFLANMSHEIRTPMNAIVGMTNLLLEKNPTPEQLKYLNAISESADNLLVIINDILDIAKIEAGKMTIEKTSFSVKKVIHVISDMLGLKAKEKGIELQSEYDESIPENLLGDPTRLQQILINLCGNAIKFTEKGYVKMKATLISDVNEKFVVRFDVEDTGIGISEEFRKQMFESFSQASSDTTRKFGGTGLGLAISKQLTELMSGTINVSSELGKGSVFSVQIPFERATAMQAEAQPQTIDPAMIGRLKNCYILLTEDNEFNQMVATETLKSLLPGIRIDVAANGKEAVDKVKANDYDMVLMDIRMPVMDGIEATKIIRQLPAPKNETKLIAMTANVMEEDVKTYFSIGMNAYVSKPFEQNDLLNKMSEMVGGAHIETVAEEQKKGTVALDIPEQVTNMAFLTQFTNGDKAKQEKYIRMFLDNAPKLLQQVKDALGRKDLEAIKIAAHSLKPQLGYMGVPEETSHVFLLEHSAGEAAHIRMIADLAAHLDKVCVKAFDELNAYIGR</sequence>
<evidence type="ECO:0000313" key="19">
    <source>
        <dbReference type="EMBL" id="GAA4456124.1"/>
    </source>
</evidence>
<keyword evidence="7" id="KW-0547">Nucleotide-binding</keyword>
<dbReference type="RefSeq" id="WP_344826543.1">
    <property type="nucleotide sequence ID" value="NZ_BAABEZ010000022.1"/>
</dbReference>
<dbReference type="InterPro" id="IPR036097">
    <property type="entry name" value="HisK_dim/P_sf"/>
</dbReference>
<dbReference type="EC" id="2.7.13.3" evidence="3"/>
<dbReference type="PROSITE" id="PS50005">
    <property type="entry name" value="TPR"/>
    <property type="match status" value="2"/>
</dbReference>
<evidence type="ECO:0000259" key="17">
    <source>
        <dbReference type="PROSITE" id="PS50110"/>
    </source>
</evidence>
<keyword evidence="4" id="KW-1003">Cell membrane</keyword>
<evidence type="ECO:0000313" key="20">
    <source>
        <dbReference type="Proteomes" id="UP001501410"/>
    </source>
</evidence>
<dbReference type="SUPFAM" id="SSF48452">
    <property type="entry name" value="TPR-like"/>
    <property type="match status" value="2"/>
</dbReference>
<dbReference type="InterPro" id="IPR011006">
    <property type="entry name" value="CheY-like_superfamily"/>
</dbReference>
<dbReference type="Pfam" id="PF00512">
    <property type="entry name" value="HisKA"/>
    <property type="match status" value="1"/>
</dbReference>
<dbReference type="InterPro" id="IPR003661">
    <property type="entry name" value="HisK_dim/P_dom"/>
</dbReference>
<evidence type="ECO:0000256" key="12">
    <source>
        <dbReference type="PROSITE-ProRule" id="PRU00110"/>
    </source>
</evidence>
<dbReference type="InterPro" id="IPR036641">
    <property type="entry name" value="HPT_dom_sf"/>
</dbReference>
<accession>A0ABP8MU25</accession>
<comment type="caution">
    <text evidence="19">The sequence shown here is derived from an EMBL/GenBank/DDBJ whole genome shotgun (WGS) entry which is preliminary data.</text>
</comment>
<dbReference type="InterPro" id="IPR011990">
    <property type="entry name" value="TPR-like_helical_dom_sf"/>
</dbReference>
<dbReference type="InterPro" id="IPR005467">
    <property type="entry name" value="His_kinase_dom"/>
</dbReference>
<dbReference type="SMART" id="SM00448">
    <property type="entry name" value="REC"/>
    <property type="match status" value="1"/>
</dbReference>
<gene>
    <name evidence="19" type="ORF">GCM10023092_20920</name>
</gene>
<evidence type="ECO:0000256" key="2">
    <source>
        <dbReference type="ARBA" id="ARBA00004651"/>
    </source>
</evidence>
<keyword evidence="11" id="KW-0472">Membrane</keyword>
<proteinExistence type="predicted"/>
<organism evidence="19 20">
    <name type="scientific">Rurimicrobium arvi</name>
    <dbReference type="NCBI Taxonomy" id="2049916"/>
    <lineage>
        <taxon>Bacteria</taxon>
        <taxon>Pseudomonadati</taxon>
        <taxon>Bacteroidota</taxon>
        <taxon>Chitinophagia</taxon>
        <taxon>Chitinophagales</taxon>
        <taxon>Chitinophagaceae</taxon>
        <taxon>Rurimicrobium</taxon>
    </lineage>
</organism>
<evidence type="ECO:0000256" key="14">
    <source>
        <dbReference type="PROSITE-ProRule" id="PRU00339"/>
    </source>
</evidence>
<evidence type="ECO:0000256" key="10">
    <source>
        <dbReference type="ARBA" id="ARBA00023012"/>
    </source>
</evidence>
<dbReference type="CDD" id="cd17546">
    <property type="entry name" value="REC_hyHK_CKI1_RcsC-like"/>
    <property type="match status" value="1"/>
</dbReference>
<name>A0ABP8MU25_9BACT</name>
<dbReference type="InterPro" id="IPR003594">
    <property type="entry name" value="HATPase_dom"/>
</dbReference>
<dbReference type="Gene3D" id="3.30.565.10">
    <property type="entry name" value="Histidine kinase-like ATPase, C-terminal domain"/>
    <property type="match status" value="1"/>
</dbReference>
<dbReference type="SUPFAM" id="SSF55874">
    <property type="entry name" value="ATPase domain of HSP90 chaperone/DNA topoisomerase II/histidine kinase"/>
    <property type="match status" value="1"/>
</dbReference>
<evidence type="ECO:0000256" key="3">
    <source>
        <dbReference type="ARBA" id="ARBA00012438"/>
    </source>
</evidence>
<feature type="repeat" description="TPR" evidence="14">
    <location>
        <begin position="102"/>
        <end position="135"/>
    </location>
</feature>
<comment type="catalytic activity">
    <reaction evidence="1">
        <text>ATP + protein L-histidine = ADP + protein N-phospho-L-histidine.</text>
        <dbReference type="EC" id="2.7.13.3"/>
    </reaction>
</comment>
<dbReference type="InterPro" id="IPR036890">
    <property type="entry name" value="HATPase_C_sf"/>
</dbReference>
<dbReference type="Gene3D" id="1.10.287.130">
    <property type="match status" value="1"/>
</dbReference>
<dbReference type="Gene3D" id="3.40.50.2300">
    <property type="match status" value="1"/>
</dbReference>
<feature type="coiled-coil region" evidence="15">
    <location>
        <begin position="339"/>
        <end position="366"/>
    </location>
</feature>
<dbReference type="PANTHER" id="PTHR45339">
    <property type="entry name" value="HYBRID SIGNAL TRANSDUCTION HISTIDINE KINASE J"/>
    <property type="match status" value="1"/>
</dbReference>
<keyword evidence="6" id="KW-0812">Transmembrane</keyword>
<feature type="modified residue" description="Phosphohistidine" evidence="12">
    <location>
        <position position="816"/>
    </location>
</feature>
<evidence type="ECO:0000256" key="9">
    <source>
        <dbReference type="ARBA" id="ARBA00022989"/>
    </source>
</evidence>
<keyword evidence="5 13" id="KW-0597">Phosphoprotein</keyword>
<protein>
    <recommendedName>
        <fullName evidence="3">histidine kinase</fullName>
        <ecNumber evidence="3">2.7.13.3</ecNumber>
    </recommendedName>
</protein>
<dbReference type="Proteomes" id="UP001501410">
    <property type="component" value="Unassembled WGS sequence"/>
</dbReference>
<dbReference type="CDD" id="cd16922">
    <property type="entry name" value="HATPase_EvgS-ArcB-TorS-like"/>
    <property type="match status" value="1"/>
</dbReference>
<dbReference type="Pfam" id="PF13374">
    <property type="entry name" value="TPR_10"/>
    <property type="match status" value="1"/>
</dbReference>
<evidence type="ECO:0000256" key="13">
    <source>
        <dbReference type="PROSITE-ProRule" id="PRU00169"/>
    </source>
</evidence>
<dbReference type="SMART" id="SM00028">
    <property type="entry name" value="TPR"/>
    <property type="match status" value="6"/>
</dbReference>
<dbReference type="Gene3D" id="1.20.120.160">
    <property type="entry name" value="HPT domain"/>
    <property type="match status" value="1"/>
</dbReference>
<reference evidence="20" key="1">
    <citation type="journal article" date="2019" name="Int. J. Syst. Evol. Microbiol.">
        <title>The Global Catalogue of Microorganisms (GCM) 10K type strain sequencing project: providing services to taxonomists for standard genome sequencing and annotation.</title>
        <authorList>
            <consortium name="The Broad Institute Genomics Platform"/>
            <consortium name="The Broad Institute Genome Sequencing Center for Infectious Disease"/>
            <person name="Wu L."/>
            <person name="Ma J."/>
        </authorList>
    </citation>
    <scope>NUCLEOTIDE SEQUENCE [LARGE SCALE GENOMIC DNA]</scope>
    <source>
        <strain evidence="20">JCM 31921</strain>
    </source>
</reference>
<dbReference type="SUPFAM" id="SSF47384">
    <property type="entry name" value="Homodimeric domain of signal transducing histidine kinase"/>
    <property type="match status" value="1"/>
</dbReference>
<feature type="modified residue" description="4-aspartylphosphate" evidence="13">
    <location>
        <position position="671"/>
    </location>
</feature>
<dbReference type="SUPFAM" id="SSF47226">
    <property type="entry name" value="Histidine-containing phosphotransfer domain, HPT domain"/>
    <property type="match status" value="1"/>
</dbReference>
<evidence type="ECO:0000256" key="1">
    <source>
        <dbReference type="ARBA" id="ARBA00000085"/>
    </source>
</evidence>
<feature type="domain" description="HPt" evidence="18">
    <location>
        <begin position="777"/>
        <end position="871"/>
    </location>
</feature>
<dbReference type="PROSITE" id="PS50110">
    <property type="entry name" value="RESPONSE_REGULATORY"/>
    <property type="match status" value="1"/>
</dbReference>
<keyword evidence="20" id="KW-1185">Reference proteome</keyword>
<dbReference type="SMART" id="SM00388">
    <property type="entry name" value="HisKA"/>
    <property type="match status" value="1"/>
</dbReference>
<dbReference type="Pfam" id="PF02518">
    <property type="entry name" value="HATPase_c"/>
    <property type="match status" value="1"/>
</dbReference>
<keyword evidence="14" id="KW-0802">TPR repeat</keyword>
<dbReference type="Pfam" id="PF00072">
    <property type="entry name" value="Response_reg"/>
    <property type="match status" value="1"/>
</dbReference>
<dbReference type="CDD" id="cd00082">
    <property type="entry name" value="HisKA"/>
    <property type="match status" value="1"/>
</dbReference>
<dbReference type="PANTHER" id="PTHR45339:SF1">
    <property type="entry name" value="HYBRID SIGNAL TRANSDUCTION HISTIDINE KINASE J"/>
    <property type="match status" value="1"/>
</dbReference>
<dbReference type="PRINTS" id="PR00344">
    <property type="entry name" value="BCTRLSENSOR"/>
</dbReference>
<evidence type="ECO:0000256" key="5">
    <source>
        <dbReference type="ARBA" id="ARBA00022553"/>
    </source>
</evidence>
<dbReference type="Pfam" id="PF13424">
    <property type="entry name" value="TPR_12"/>
    <property type="match status" value="1"/>
</dbReference>
<evidence type="ECO:0000259" key="16">
    <source>
        <dbReference type="PROSITE" id="PS50109"/>
    </source>
</evidence>
<evidence type="ECO:0000256" key="4">
    <source>
        <dbReference type="ARBA" id="ARBA00022475"/>
    </source>
</evidence>
<dbReference type="InterPro" id="IPR001789">
    <property type="entry name" value="Sig_transdc_resp-reg_receiver"/>
</dbReference>
<dbReference type="InterPro" id="IPR004358">
    <property type="entry name" value="Sig_transdc_His_kin-like_C"/>
</dbReference>
<evidence type="ECO:0000259" key="18">
    <source>
        <dbReference type="PROSITE" id="PS50894"/>
    </source>
</evidence>
<dbReference type="EMBL" id="BAABEZ010000022">
    <property type="protein sequence ID" value="GAA4456124.1"/>
    <property type="molecule type" value="Genomic_DNA"/>
</dbReference>
<dbReference type="PROSITE" id="PS50894">
    <property type="entry name" value="HPT"/>
    <property type="match status" value="1"/>
</dbReference>
<evidence type="ECO:0000256" key="15">
    <source>
        <dbReference type="SAM" id="Coils"/>
    </source>
</evidence>
<keyword evidence="9" id="KW-1133">Transmembrane helix</keyword>
<dbReference type="SMART" id="SM00387">
    <property type="entry name" value="HATPase_c"/>
    <property type="match status" value="1"/>
</dbReference>
<dbReference type="PROSITE" id="PS50109">
    <property type="entry name" value="HIS_KIN"/>
    <property type="match status" value="1"/>
</dbReference>
<dbReference type="PROSITE" id="PS50293">
    <property type="entry name" value="TPR_REGION"/>
    <property type="match status" value="1"/>
</dbReference>
<dbReference type="SUPFAM" id="SSF52172">
    <property type="entry name" value="CheY-like"/>
    <property type="match status" value="1"/>
</dbReference>
<evidence type="ECO:0000256" key="8">
    <source>
        <dbReference type="ARBA" id="ARBA00022840"/>
    </source>
</evidence>
<dbReference type="Gene3D" id="1.25.40.10">
    <property type="entry name" value="Tetratricopeptide repeat domain"/>
    <property type="match status" value="2"/>
</dbReference>
<dbReference type="Pfam" id="PF01627">
    <property type="entry name" value="Hpt"/>
    <property type="match status" value="1"/>
</dbReference>
<dbReference type="InterPro" id="IPR008207">
    <property type="entry name" value="Sig_transdc_His_kin_Hpt_dom"/>
</dbReference>
<evidence type="ECO:0000256" key="6">
    <source>
        <dbReference type="ARBA" id="ARBA00022692"/>
    </source>
</evidence>
<feature type="domain" description="Response regulatory" evidence="17">
    <location>
        <begin position="620"/>
        <end position="739"/>
    </location>
</feature>
<keyword evidence="15" id="KW-0175">Coiled coil</keyword>
<comment type="subcellular location">
    <subcellularLocation>
        <location evidence="2">Cell membrane</location>
        <topology evidence="2">Multi-pass membrane protein</topology>
    </subcellularLocation>
</comment>
<dbReference type="InterPro" id="IPR019734">
    <property type="entry name" value="TPR_rpt"/>
</dbReference>
<feature type="repeat" description="TPR" evidence="14">
    <location>
        <begin position="182"/>
        <end position="215"/>
    </location>
</feature>
<keyword evidence="8" id="KW-0067">ATP-binding</keyword>
<evidence type="ECO:0000256" key="11">
    <source>
        <dbReference type="ARBA" id="ARBA00023136"/>
    </source>
</evidence>
<keyword evidence="10" id="KW-0902">Two-component regulatory system</keyword>
<feature type="domain" description="Histidine kinase" evidence="16">
    <location>
        <begin position="374"/>
        <end position="595"/>
    </location>
</feature>
<evidence type="ECO:0000256" key="7">
    <source>
        <dbReference type="ARBA" id="ARBA00022741"/>
    </source>
</evidence>